<dbReference type="OrthoDB" id="1935089at2759"/>
<dbReference type="PANTHER" id="PTHR33710:SF62">
    <property type="entry name" value="DUF4283 DOMAIN PROTEIN"/>
    <property type="match status" value="1"/>
</dbReference>
<dbReference type="InterPro" id="IPR036691">
    <property type="entry name" value="Endo/exonu/phosph_ase_sf"/>
</dbReference>
<keyword evidence="1" id="KW-1185">Reference proteome</keyword>
<dbReference type="AlphaFoldDB" id="A0A6P9ERV8"/>
<evidence type="ECO:0000313" key="1">
    <source>
        <dbReference type="Proteomes" id="UP000235220"/>
    </source>
</evidence>
<proteinExistence type="predicted"/>
<dbReference type="Gene3D" id="3.60.10.10">
    <property type="entry name" value="Endonuclease/exonuclease/phosphatase"/>
    <property type="match status" value="1"/>
</dbReference>
<accession>A0A6P9ERV8</accession>
<evidence type="ECO:0000313" key="2">
    <source>
        <dbReference type="RefSeq" id="XP_035546598.1"/>
    </source>
</evidence>
<dbReference type="InParanoid" id="A0A6P9ERV8"/>
<dbReference type="KEGG" id="jre:118348646"/>
<reference evidence="2" key="1">
    <citation type="submission" date="2025-08" db="UniProtKB">
        <authorList>
            <consortium name="RefSeq"/>
        </authorList>
    </citation>
    <scope>IDENTIFICATION</scope>
    <source>
        <tissue evidence="2">Leaves</tissue>
    </source>
</reference>
<dbReference type="PANTHER" id="PTHR33710">
    <property type="entry name" value="BNAC02G09200D PROTEIN"/>
    <property type="match status" value="1"/>
</dbReference>
<organism evidence="1 2">
    <name type="scientific">Juglans regia</name>
    <name type="common">English walnut</name>
    <dbReference type="NCBI Taxonomy" id="51240"/>
    <lineage>
        <taxon>Eukaryota</taxon>
        <taxon>Viridiplantae</taxon>
        <taxon>Streptophyta</taxon>
        <taxon>Embryophyta</taxon>
        <taxon>Tracheophyta</taxon>
        <taxon>Spermatophyta</taxon>
        <taxon>Magnoliopsida</taxon>
        <taxon>eudicotyledons</taxon>
        <taxon>Gunneridae</taxon>
        <taxon>Pentapetalae</taxon>
        <taxon>rosids</taxon>
        <taxon>fabids</taxon>
        <taxon>Fagales</taxon>
        <taxon>Juglandaceae</taxon>
        <taxon>Juglans</taxon>
    </lineage>
</organism>
<sequence>MEESELYDLGYQGIKYTWVNNREGSHFIKERLDRALGNHQIFSMFTDMRVSSSAICSSDHNPILITLNNRCAYERRARSIFRYEASWGHIVGSKDLVSEAWTGTSENQNTIESVSDKLNKCKFKLVNWSKEIEKENRWDIERKLTQLRELQERNMGNLHMKIQELHKAVHMRLESQDLKWKQRAKQKWLKEGDKNT</sequence>
<protein>
    <submittedName>
        <fullName evidence="2">Uncharacterized protein LOC118348646</fullName>
    </submittedName>
</protein>
<dbReference type="Proteomes" id="UP000235220">
    <property type="component" value="Chromosome 6"/>
</dbReference>
<dbReference type="SUPFAM" id="SSF56219">
    <property type="entry name" value="DNase I-like"/>
    <property type="match status" value="1"/>
</dbReference>
<gene>
    <name evidence="2" type="primary">LOC118348646</name>
</gene>
<dbReference type="GeneID" id="118348646"/>
<name>A0A6P9ERV8_JUGRE</name>
<dbReference type="RefSeq" id="XP_035546598.1">
    <property type="nucleotide sequence ID" value="XM_035690705.1"/>
</dbReference>